<feature type="domain" description="K Homology" evidence="4">
    <location>
        <begin position="145"/>
        <end position="225"/>
    </location>
</feature>
<dbReference type="CDD" id="cd22461">
    <property type="entry name" value="KH-I_PEPPER_like_rpt3"/>
    <property type="match status" value="1"/>
</dbReference>
<feature type="domain" description="K Homology" evidence="4">
    <location>
        <begin position="306"/>
        <end position="375"/>
    </location>
</feature>
<evidence type="ECO:0000256" key="3">
    <source>
        <dbReference type="SAM" id="MobiDB-lite"/>
    </source>
</evidence>
<dbReference type="Proteomes" id="UP000054558">
    <property type="component" value="Unassembled WGS sequence"/>
</dbReference>
<protein>
    <submittedName>
        <fullName evidence="5">RNA-binding KH domain-containing protein</fullName>
    </submittedName>
</protein>
<dbReference type="AlphaFoldDB" id="A0A1Y1HZT9"/>
<dbReference type="InterPro" id="IPR004088">
    <property type="entry name" value="KH_dom_type_1"/>
</dbReference>
<dbReference type="PROSITE" id="PS50084">
    <property type="entry name" value="KH_TYPE_1"/>
    <property type="match status" value="3"/>
</dbReference>
<dbReference type="CDD" id="cd22459">
    <property type="entry name" value="KH-I_PEPPER_rpt1_like"/>
    <property type="match status" value="1"/>
</dbReference>
<dbReference type="OrthoDB" id="442947at2759"/>
<dbReference type="PANTHER" id="PTHR10288">
    <property type="entry name" value="KH DOMAIN CONTAINING RNA BINDING PROTEIN"/>
    <property type="match status" value="1"/>
</dbReference>
<feature type="compositionally biased region" description="Low complexity" evidence="3">
    <location>
        <begin position="33"/>
        <end position="43"/>
    </location>
</feature>
<dbReference type="InterPro" id="IPR036612">
    <property type="entry name" value="KH_dom_type_1_sf"/>
</dbReference>
<accession>A0A1Y1HZT9</accession>
<dbReference type="SMART" id="SM00322">
    <property type="entry name" value="KH"/>
    <property type="match status" value="3"/>
</dbReference>
<dbReference type="InterPro" id="IPR004087">
    <property type="entry name" value="KH_dom"/>
</dbReference>
<evidence type="ECO:0000313" key="5">
    <source>
        <dbReference type="EMBL" id="GAQ84200.1"/>
    </source>
</evidence>
<keyword evidence="2" id="KW-0694">RNA-binding</keyword>
<name>A0A1Y1HZT9_KLENI</name>
<feature type="region of interest" description="Disordered" evidence="3">
    <location>
        <begin position="26"/>
        <end position="46"/>
    </location>
</feature>
<feature type="domain" description="K Homology" evidence="4">
    <location>
        <begin position="50"/>
        <end position="123"/>
    </location>
</feature>
<dbReference type="EMBL" id="DF237129">
    <property type="protein sequence ID" value="GAQ84200.1"/>
    <property type="molecule type" value="Genomic_DNA"/>
</dbReference>
<reference evidence="5 6" key="1">
    <citation type="journal article" date="2014" name="Nat. Commun.">
        <title>Klebsormidium flaccidum genome reveals primary factors for plant terrestrial adaptation.</title>
        <authorList>
            <person name="Hori K."/>
            <person name="Maruyama F."/>
            <person name="Fujisawa T."/>
            <person name="Togashi T."/>
            <person name="Yamamoto N."/>
            <person name="Seo M."/>
            <person name="Sato S."/>
            <person name="Yamada T."/>
            <person name="Mori H."/>
            <person name="Tajima N."/>
            <person name="Moriyama T."/>
            <person name="Ikeuchi M."/>
            <person name="Watanabe M."/>
            <person name="Wada H."/>
            <person name="Kobayashi K."/>
            <person name="Saito M."/>
            <person name="Masuda T."/>
            <person name="Sasaki-Sekimoto Y."/>
            <person name="Mashiguchi K."/>
            <person name="Awai K."/>
            <person name="Shimojima M."/>
            <person name="Masuda S."/>
            <person name="Iwai M."/>
            <person name="Nobusawa T."/>
            <person name="Narise T."/>
            <person name="Kondo S."/>
            <person name="Saito H."/>
            <person name="Sato R."/>
            <person name="Murakawa M."/>
            <person name="Ihara Y."/>
            <person name="Oshima-Yamada Y."/>
            <person name="Ohtaka K."/>
            <person name="Satoh M."/>
            <person name="Sonobe K."/>
            <person name="Ishii M."/>
            <person name="Ohtani R."/>
            <person name="Kanamori-Sato M."/>
            <person name="Honoki R."/>
            <person name="Miyazaki D."/>
            <person name="Mochizuki H."/>
            <person name="Umetsu J."/>
            <person name="Higashi K."/>
            <person name="Shibata D."/>
            <person name="Kamiya Y."/>
            <person name="Sato N."/>
            <person name="Nakamura Y."/>
            <person name="Tabata S."/>
            <person name="Ida S."/>
            <person name="Kurokawa K."/>
            <person name="Ohta H."/>
        </authorList>
    </citation>
    <scope>NUCLEOTIDE SEQUENCE [LARGE SCALE GENOMIC DNA]</scope>
    <source>
        <strain evidence="5 6">NIES-2285</strain>
    </source>
</reference>
<evidence type="ECO:0000313" key="6">
    <source>
        <dbReference type="Proteomes" id="UP000054558"/>
    </source>
</evidence>
<dbReference type="Gene3D" id="3.30.310.210">
    <property type="match status" value="1"/>
</dbReference>
<keyword evidence="1" id="KW-0677">Repeat</keyword>
<dbReference type="Pfam" id="PF00013">
    <property type="entry name" value="KH_1"/>
    <property type="match status" value="3"/>
</dbReference>
<evidence type="ECO:0000256" key="1">
    <source>
        <dbReference type="ARBA" id="ARBA00022737"/>
    </source>
</evidence>
<sequence length="426" mass="44799">MAEYEPAAPIQFPSAEAVGMKRAREDGFDGAVPTGQQQQQAGGPWPGYPGENVYRLVVPVNRVGLIIGKKGAWIKNLCQETNARVKVMEAIPRTEERGVLVSARENYDMELPPAVVALLKVHDRAVLGGHDDEDQQGRPPPPIPETATAKLLIPQVQAGTLIGKGGGTIKAMQEQTRASIKVLQESEFVRSDVGLYALPDDRLVEISGPVAAVQTALRVCALQLRKYLVDRSAVPHLEHPERSKQPAGQSAAPMSYGGASAGYGNGAGDYGGGYGQSGGGYGSQASQWPASYGGQPDPYAAAAPIGQIVQKMTVPVAYTDAILGPAGSRLSHIRQTSGATVIVTMADANQNLSFEITGSQTQVSTAQRLVESYMAGGSTAPAAAGGYNQGYYNAPAAGAYDQTQAASYPTQYTAPQAAQYSQYGQY</sequence>
<dbReference type="GO" id="GO:0005737">
    <property type="term" value="C:cytoplasm"/>
    <property type="evidence" value="ECO:0000318"/>
    <property type="project" value="GO_Central"/>
</dbReference>
<keyword evidence="6" id="KW-1185">Reference proteome</keyword>
<organism evidence="5 6">
    <name type="scientific">Klebsormidium nitens</name>
    <name type="common">Green alga</name>
    <name type="synonym">Ulothrix nitens</name>
    <dbReference type="NCBI Taxonomy" id="105231"/>
    <lineage>
        <taxon>Eukaryota</taxon>
        <taxon>Viridiplantae</taxon>
        <taxon>Streptophyta</taxon>
        <taxon>Klebsormidiophyceae</taxon>
        <taxon>Klebsormidiales</taxon>
        <taxon>Klebsormidiaceae</taxon>
        <taxon>Klebsormidium</taxon>
    </lineage>
</organism>
<evidence type="ECO:0000259" key="4">
    <source>
        <dbReference type="SMART" id="SM00322"/>
    </source>
</evidence>
<dbReference type="GO" id="GO:0003729">
    <property type="term" value="F:mRNA binding"/>
    <property type="evidence" value="ECO:0000318"/>
    <property type="project" value="GO_Central"/>
</dbReference>
<evidence type="ECO:0000256" key="2">
    <source>
        <dbReference type="PROSITE-ProRule" id="PRU00117"/>
    </source>
</evidence>
<dbReference type="Gene3D" id="3.30.1370.10">
    <property type="entry name" value="K Homology domain, type 1"/>
    <property type="match status" value="1"/>
</dbReference>
<gene>
    <name evidence="5" type="ORF">KFL_001800080</name>
</gene>
<dbReference type="SUPFAM" id="SSF54791">
    <property type="entry name" value="Eukaryotic type KH-domain (KH-domain type I)"/>
    <property type="match status" value="3"/>
</dbReference>
<proteinExistence type="predicted"/>
<dbReference type="OMA" id="DESRCTI"/>
<dbReference type="GO" id="GO:0005634">
    <property type="term" value="C:nucleus"/>
    <property type="evidence" value="ECO:0000318"/>
    <property type="project" value="GO_Central"/>
</dbReference>
<dbReference type="STRING" id="105231.A0A1Y1HZT9"/>